<dbReference type="InterPro" id="IPR036770">
    <property type="entry name" value="Ankyrin_rpt-contain_sf"/>
</dbReference>
<dbReference type="PANTHER" id="PTHR24126:SF14">
    <property type="entry name" value="ANK_REP_REGION DOMAIN-CONTAINING PROTEIN"/>
    <property type="match status" value="1"/>
</dbReference>
<sequence length="311" mass="34528">QAVREIDRDKAKERSPQPALSAQERSNVKKSLQEAVEDIDREEEEERKPQDSPGFDDGDRGRAGEASSGDEEDEEDPLPPLPDSANRTFLRFAFHGNLQKAKAFLQEQEADQGVEAFSVNTPDRHGWTALMWATARDHQKFANWLCSRGALVNMREHTNGWTALHLAAINSRLDLAQFLIQHGARVKLADNWGDIAHECVPRPLKGPKGDLHRELRRPRRAAARAQVGWRVVGLARSAGGEAAQVEDQSVRVVGRVKSYNEMEDMAVLVDPLQADQELTVETTLLTPCELKSGSLYAVIGELQTFGGIVRG</sequence>
<reference evidence="5 6" key="1">
    <citation type="submission" date="2024-02" db="EMBL/GenBank/DDBJ databases">
        <authorList>
            <person name="Chen Y."/>
            <person name="Shah S."/>
            <person name="Dougan E. K."/>
            <person name="Thang M."/>
            <person name="Chan C."/>
        </authorList>
    </citation>
    <scope>NUCLEOTIDE SEQUENCE [LARGE SCALE GENOMIC DNA]</scope>
</reference>
<feature type="non-terminal residue" evidence="5">
    <location>
        <position position="1"/>
    </location>
</feature>
<dbReference type="SUPFAM" id="SSF48403">
    <property type="entry name" value="Ankyrin repeat"/>
    <property type="match status" value="1"/>
</dbReference>
<feature type="compositionally biased region" description="Acidic residues" evidence="4">
    <location>
        <begin position="68"/>
        <end position="77"/>
    </location>
</feature>
<comment type="caution">
    <text evidence="5">The sequence shown here is derived from an EMBL/GenBank/DDBJ whole genome shotgun (WGS) entry which is preliminary data.</text>
</comment>
<dbReference type="Gene3D" id="1.25.40.20">
    <property type="entry name" value="Ankyrin repeat-containing domain"/>
    <property type="match status" value="1"/>
</dbReference>
<feature type="region of interest" description="Disordered" evidence="4">
    <location>
        <begin position="1"/>
        <end position="85"/>
    </location>
</feature>
<proteinExistence type="predicted"/>
<name>A0ABP0M008_9DINO</name>
<feature type="compositionally biased region" description="Basic and acidic residues" evidence="4">
    <location>
        <begin position="1"/>
        <end position="15"/>
    </location>
</feature>
<dbReference type="InterPro" id="IPR029146">
    <property type="entry name" value="Ten1_animal_plant"/>
</dbReference>
<protein>
    <submittedName>
        <fullName evidence="5">Ankyrin repeat and SAM domain-containing protein 3</fullName>
    </submittedName>
</protein>
<evidence type="ECO:0000256" key="3">
    <source>
        <dbReference type="PROSITE-ProRule" id="PRU00023"/>
    </source>
</evidence>
<keyword evidence="6" id="KW-1185">Reference proteome</keyword>
<dbReference type="PROSITE" id="PS50088">
    <property type="entry name" value="ANK_REPEAT"/>
    <property type="match status" value="1"/>
</dbReference>
<evidence type="ECO:0000256" key="1">
    <source>
        <dbReference type="ARBA" id="ARBA00022737"/>
    </source>
</evidence>
<evidence type="ECO:0000313" key="5">
    <source>
        <dbReference type="EMBL" id="CAK9044819.1"/>
    </source>
</evidence>
<dbReference type="Pfam" id="PF15490">
    <property type="entry name" value="Ten1_2"/>
    <property type="match status" value="1"/>
</dbReference>
<accession>A0ABP0M008</accession>
<evidence type="ECO:0000256" key="4">
    <source>
        <dbReference type="SAM" id="MobiDB-lite"/>
    </source>
</evidence>
<evidence type="ECO:0000313" key="6">
    <source>
        <dbReference type="Proteomes" id="UP001642464"/>
    </source>
</evidence>
<feature type="repeat" description="ANK" evidence="3">
    <location>
        <begin position="159"/>
        <end position="191"/>
    </location>
</feature>
<keyword evidence="1" id="KW-0677">Repeat</keyword>
<dbReference type="SMART" id="SM00248">
    <property type="entry name" value="ANK"/>
    <property type="match status" value="2"/>
</dbReference>
<gene>
    <name evidence="5" type="ORF">SCF082_LOCUS25411</name>
</gene>
<dbReference type="Gene3D" id="2.40.50.140">
    <property type="entry name" value="Nucleic acid-binding proteins"/>
    <property type="match status" value="1"/>
</dbReference>
<dbReference type="Pfam" id="PF12796">
    <property type="entry name" value="Ank_2"/>
    <property type="match status" value="1"/>
</dbReference>
<organism evidence="5 6">
    <name type="scientific">Durusdinium trenchii</name>
    <dbReference type="NCBI Taxonomy" id="1381693"/>
    <lineage>
        <taxon>Eukaryota</taxon>
        <taxon>Sar</taxon>
        <taxon>Alveolata</taxon>
        <taxon>Dinophyceae</taxon>
        <taxon>Suessiales</taxon>
        <taxon>Symbiodiniaceae</taxon>
        <taxon>Durusdinium</taxon>
    </lineage>
</organism>
<feature type="non-terminal residue" evidence="5">
    <location>
        <position position="311"/>
    </location>
</feature>
<dbReference type="PANTHER" id="PTHR24126">
    <property type="entry name" value="ANKYRIN REPEAT, PH AND SEC7 DOMAIN CONTAINING PROTEIN SECG-RELATED"/>
    <property type="match status" value="1"/>
</dbReference>
<dbReference type="InterPro" id="IPR012340">
    <property type="entry name" value="NA-bd_OB-fold"/>
</dbReference>
<dbReference type="Proteomes" id="UP001642464">
    <property type="component" value="Unassembled WGS sequence"/>
</dbReference>
<dbReference type="PROSITE" id="PS50297">
    <property type="entry name" value="ANK_REP_REGION"/>
    <property type="match status" value="1"/>
</dbReference>
<feature type="compositionally biased region" description="Acidic residues" evidence="4">
    <location>
        <begin position="35"/>
        <end position="45"/>
    </location>
</feature>
<evidence type="ECO:0000256" key="2">
    <source>
        <dbReference type="ARBA" id="ARBA00023043"/>
    </source>
</evidence>
<keyword evidence="2 3" id="KW-0040">ANK repeat</keyword>
<dbReference type="InterPro" id="IPR002110">
    <property type="entry name" value="Ankyrin_rpt"/>
</dbReference>
<dbReference type="EMBL" id="CAXAMM010019004">
    <property type="protein sequence ID" value="CAK9044819.1"/>
    <property type="molecule type" value="Genomic_DNA"/>
</dbReference>